<dbReference type="AlphaFoldDB" id="A0A286P3I3"/>
<name>A0A286P3I3_9GAMM</name>
<gene>
    <name evidence="1" type="ORF">sS8_0237</name>
</gene>
<organism evidence="1 2">
    <name type="scientific">Methylocaldum marinum</name>
    <dbReference type="NCBI Taxonomy" id="1432792"/>
    <lineage>
        <taxon>Bacteria</taxon>
        <taxon>Pseudomonadati</taxon>
        <taxon>Pseudomonadota</taxon>
        <taxon>Gammaproteobacteria</taxon>
        <taxon>Methylococcales</taxon>
        <taxon>Methylococcaceae</taxon>
        <taxon>Methylocaldum</taxon>
    </lineage>
</organism>
<dbReference type="KEGG" id="mmai:sS8_0237"/>
<protein>
    <submittedName>
        <fullName evidence="1">Uncharacterized protein</fullName>
    </submittedName>
</protein>
<accession>A0A286P3I3</accession>
<evidence type="ECO:0000313" key="2">
    <source>
        <dbReference type="Proteomes" id="UP000266313"/>
    </source>
</evidence>
<dbReference type="EMBL" id="AP017928">
    <property type="protein sequence ID" value="BBA32205.1"/>
    <property type="molecule type" value="Genomic_DNA"/>
</dbReference>
<reference evidence="1 2" key="1">
    <citation type="submission" date="2016-12" db="EMBL/GenBank/DDBJ databases">
        <title>Genome sequencing of Methylocaldum marinum.</title>
        <authorList>
            <person name="Takeuchi M."/>
            <person name="Kamagata Y."/>
            <person name="Hiraoka S."/>
            <person name="Oshima K."/>
            <person name="Hattori M."/>
            <person name="Iwasaki W."/>
        </authorList>
    </citation>
    <scope>NUCLEOTIDE SEQUENCE [LARGE SCALE GENOMIC DNA]</scope>
    <source>
        <strain evidence="1 2">S8</strain>
    </source>
</reference>
<evidence type="ECO:0000313" key="1">
    <source>
        <dbReference type="EMBL" id="BBA32205.1"/>
    </source>
</evidence>
<proteinExistence type="predicted"/>
<keyword evidence="2" id="KW-1185">Reference proteome</keyword>
<dbReference type="Proteomes" id="UP000266313">
    <property type="component" value="Chromosome"/>
</dbReference>
<sequence>MKPGAIVNATFNNCHCIARITGVGKKYGETFFHIILISPCVMDTGTIPAGTKTWVWPEMITLGVNDAN</sequence>